<name>A0A8S1NK34_PARPR</name>
<dbReference type="Proteomes" id="UP000688137">
    <property type="component" value="Unassembled WGS sequence"/>
</dbReference>
<proteinExistence type="predicted"/>
<organism evidence="2 3">
    <name type="scientific">Paramecium primaurelia</name>
    <dbReference type="NCBI Taxonomy" id="5886"/>
    <lineage>
        <taxon>Eukaryota</taxon>
        <taxon>Sar</taxon>
        <taxon>Alveolata</taxon>
        <taxon>Ciliophora</taxon>
        <taxon>Intramacronucleata</taxon>
        <taxon>Oligohymenophorea</taxon>
        <taxon>Peniculida</taxon>
        <taxon>Parameciidae</taxon>
        <taxon>Paramecium</taxon>
    </lineage>
</organism>
<gene>
    <name evidence="2" type="ORF">PPRIM_AZ9-3.1.T0770211</name>
</gene>
<reference evidence="2" key="1">
    <citation type="submission" date="2021-01" db="EMBL/GenBank/DDBJ databases">
        <authorList>
            <consortium name="Genoscope - CEA"/>
            <person name="William W."/>
        </authorList>
    </citation>
    <scope>NUCLEOTIDE SEQUENCE</scope>
</reference>
<sequence>MQSNPKITPNNPFYTGTYPQTILVKDKQQPTKTRYDRQSQPIIRGKGKHAVTFKPDIHKIYTVENWKIYNIENDNQPNENKCCVIL</sequence>
<evidence type="ECO:0000313" key="3">
    <source>
        <dbReference type="Proteomes" id="UP000688137"/>
    </source>
</evidence>
<comment type="caution">
    <text evidence="2">The sequence shown here is derived from an EMBL/GenBank/DDBJ whole genome shotgun (WGS) entry which is preliminary data.</text>
</comment>
<accession>A0A8S1NK34</accession>
<dbReference type="AlphaFoldDB" id="A0A8S1NK34"/>
<dbReference type="EMBL" id="CAJJDM010000080">
    <property type="protein sequence ID" value="CAD8087014.1"/>
    <property type="molecule type" value="Genomic_DNA"/>
</dbReference>
<evidence type="ECO:0000256" key="1">
    <source>
        <dbReference type="SAM" id="MobiDB-lite"/>
    </source>
</evidence>
<feature type="region of interest" description="Disordered" evidence="1">
    <location>
        <begin position="1"/>
        <end position="22"/>
    </location>
</feature>
<evidence type="ECO:0000313" key="2">
    <source>
        <dbReference type="EMBL" id="CAD8087014.1"/>
    </source>
</evidence>
<feature type="compositionally biased region" description="Polar residues" evidence="1">
    <location>
        <begin position="1"/>
        <end position="20"/>
    </location>
</feature>
<protein>
    <submittedName>
        <fullName evidence="2">Uncharacterized protein</fullName>
    </submittedName>
</protein>
<dbReference type="OMA" id="PDIHKIY"/>
<keyword evidence="3" id="KW-1185">Reference proteome</keyword>